<proteinExistence type="predicted"/>
<evidence type="ECO:0000313" key="4">
    <source>
        <dbReference type="Proteomes" id="UP000813427"/>
    </source>
</evidence>
<sequence length="260" mass="28973">MSLQSTVVLSIASLLNQKPTDTRSRTTETYWPNLRDTLLEDPSQFDNLHLECGICLDEMTVFPHEHTCDPDMLHFSHRARVFPCGHMFGSKCALFMIEEALRDDNPISCPVCRADFSWHRDCKHVHTGMPMPTSVAAIQNFPLTLKEGAVIADKCGDCQVTEILIGINYLAPTLLSPFEIEDGEMLCVTASTFSGNWGIAPNRPGAVDSDVVEMHMGEAMQRVCNEVKARLSDNATKTWLSLDLAGFELSVQRRRISLDA</sequence>
<dbReference type="InterPro" id="IPR013083">
    <property type="entry name" value="Znf_RING/FYVE/PHD"/>
</dbReference>
<gene>
    <name evidence="3" type="ORF">BKA59DRAFT_475017</name>
</gene>
<dbReference type="AlphaFoldDB" id="A0A8K0WDR1"/>
<evidence type="ECO:0000259" key="2">
    <source>
        <dbReference type="PROSITE" id="PS50089"/>
    </source>
</evidence>
<dbReference type="PROSITE" id="PS50089">
    <property type="entry name" value="ZF_RING_2"/>
    <property type="match status" value="1"/>
</dbReference>
<comment type="caution">
    <text evidence="3">The sequence shown here is derived from an EMBL/GenBank/DDBJ whole genome shotgun (WGS) entry which is preliminary data.</text>
</comment>
<protein>
    <recommendedName>
        <fullName evidence="2">RING-type domain-containing protein</fullName>
    </recommendedName>
</protein>
<evidence type="ECO:0000313" key="3">
    <source>
        <dbReference type="EMBL" id="KAH7252629.1"/>
    </source>
</evidence>
<organism evidence="3 4">
    <name type="scientific">Fusarium tricinctum</name>
    <dbReference type="NCBI Taxonomy" id="61284"/>
    <lineage>
        <taxon>Eukaryota</taxon>
        <taxon>Fungi</taxon>
        <taxon>Dikarya</taxon>
        <taxon>Ascomycota</taxon>
        <taxon>Pezizomycotina</taxon>
        <taxon>Sordariomycetes</taxon>
        <taxon>Hypocreomycetidae</taxon>
        <taxon>Hypocreales</taxon>
        <taxon>Nectriaceae</taxon>
        <taxon>Fusarium</taxon>
        <taxon>Fusarium tricinctum species complex</taxon>
    </lineage>
</organism>
<keyword evidence="1" id="KW-0863">Zinc-finger</keyword>
<dbReference type="Proteomes" id="UP000813427">
    <property type="component" value="Unassembled WGS sequence"/>
</dbReference>
<accession>A0A8K0WDR1</accession>
<feature type="domain" description="RING-type" evidence="2">
    <location>
        <begin position="52"/>
        <end position="113"/>
    </location>
</feature>
<reference evidence="3" key="1">
    <citation type="journal article" date="2021" name="Nat. Commun.">
        <title>Genetic determinants of endophytism in the Arabidopsis root mycobiome.</title>
        <authorList>
            <person name="Mesny F."/>
            <person name="Miyauchi S."/>
            <person name="Thiergart T."/>
            <person name="Pickel B."/>
            <person name="Atanasova L."/>
            <person name="Karlsson M."/>
            <person name="Huettel B."/>
            <person name="Barry K.W."/>
            <person name="Haridas S."/>
            <person name="Chen C."/>
            <person name="Bauer D."/>
            <person name="Andreopoulos W."/>
            <person name="Pangilinan J."/>
            <person name="LaButti K."/>
            <person name="Riley R."/>
            <person name="Lipzen A."/>
            <person name="Clum A."/>
            <person name="Drula E."/>
            <person name="Henrissat B."/>
            <person name="Kohler A."/>
            <person name="Grigoriev I.V."/>
            <person name="Martin F.M."/>
            <person name="Hacquard S."/>
        </authorList>
    </citation>
    <scope>NUCLEOTIDE SEQUENCE</scope>
    <source>
        <strain evidence="3">MPI-SDFR-AT-0068</strain>
    </source>
</reference>
<keyword evidence="1" id="KW-0862">Zinc</keyword>
<dbReference type="OrthoDB" id="8062037at2759"/>
<dbReference type="EMBL" id="JAGPXF010000003">
    <property type="protein sequence ID" value="KAH7252629.1"/>
    <property type="molecule type" value="Genomic_DNA"/>
</dbReference>
<evidence type="ECO:0000256" key="1">
    <source>
        <dbReference type="PROSITE-ProRule" id="PRU00175"/>
    </source>
</evidence>
<keyword evidence="4" id="KW-1185">Reference proteome</keyword>
<dbReference type="SUPFAM" id="SSF57850">
    <property type="entry name" value="RING/U-box"/>
    <property type="match status" value="1"/>
</dbReference>
<name>A0A8K0WDR1_9HYPO</name>
<keyword evidence="1" id="KW-0479">Metal-binding</keyword>
<dbReference type="Gene3D" id="3.30.40.10">
    <property type="entry name" value="Zinc/RING finger domain, C3HC4 (zinc finger)"/>
    <property type="match status" value="1"/>
</dbReference>
<dbReference type="GO" id="GO:0008270">
    <property type="term" value="F:zinc ion binding"/>
    <property type="evidence" value="ECO:0007669"/>
    <property type="project" value="UniProtKB-KW"/>
</dbReference>
<dbReference type="InterPro" id="IPR001841">
    <property type="entry name" value="Znf_RING"/>
</dbReference>